<name>F8PEL6_SERL9</name>
<organism>
    <name type="scientific">Serpula lacrymans var. lacrymans (strain S7.9)</name>
    <name type="common">Dry rot fungus</name>
    <dbReference type="NCBI Taxonomy" id="578457"/>
    <lineage>
        <taxon>Eukaryota</taxon>
        <taxon>Fungi</taxon>
        <taxon>Dikarya</taxon>
        <taxon>Basidiomycota</taxon>
        <taxon>Agaricomycotina</taxon>
        <taxon>Agaricomycetes</taxon>
        <taxon>Agaricomycetidae</taxon>
        <taxon>Boletales</taxon>
        <taxon>Coniophorineae</taxon>
        <taxon>Serpulaceae</taxon>
        <taxon>Serpula</taxon>
    </lineage>
</organism>
<dbReference type="HOGENOM" id="CLU_3033826_0_0_1"/>
<evidence type="ECO:0000313" key="1">
    <source>
        <dbReference type="EMBL" id="EGO18467.1"/>
    </source>
</evidence>
<dbReference type="RefSeq" id="XP_007324840.1">
    <property type="nucleotide sequence ID" value="XM_007324778.1"/>
</dbReference>
<protein>
    <submittedName>
        <fullName evidence="1">Uncharacterized protein</fullName>
    </submittedName>
</protein>
<gene>
    <name evidence="1" type="ORF">SERLADRAFT_481144</name>
</gene>
<sequence length="55" mass="6197">MAVIGAVFTDKLIIKSLKDLIRPTLWMNSLALSRLLYASNSFVVQRLPDFALLMT</sequence>
<dbReference type="EMBL" id="GL945449">
    <property type="protein sequence ID" value="EGO18467.1"/>
    <property type="molecule type" value="Genomic_DNA"/>
</dbReference>
<dbReference type="AlphaFoldDB" id="F8PEL6"/>
<dbReference type="Proteomes" id="UP000008064">
    <property type="component" value="Unassembled WGS sequence"/>
</dbReference>
<reference evidence="1" key="1">
    <citation type="submission" date="2011-04" db="EMBL/GenBank/DDBJ databases">
        <title>Evolution of plant cell wall degrading machinery underlies the functional diversity of forest fungi.</title>
        <authorList>
            <consortium name="US DOE Joint Genome Institute (JGI-PGF)"/>
            <person name="Eastwood D.C."/>
            <person name="Floudas D."/>
            <person name="Binder M."/>
            <person name="Majcherczyk A."/>
            <person name="Schneider P."/>
            <person name="Aerts A."/>
            <person name="Asiegbu F.O."/>
            <person name="Baker S.E."/>
            <person name="Barry K."/>
            <person name="Bendiksby M."/>
            <person name="Blumentritt M."/>
            <person name="Coutinho P.M."/>
            <person name="Cullen D."/>
            <person name="Cullen D."/>
            <person name="Gathman A."/>
            <person name="Goodell B."/>
            <person name="Henrissat B."/>
            <person name="Ihrmark K."/>
            <person name="Kauserud H."/>
            <person name="Kohler A."/>
            <person name="LaButti K."/>
            <person name="Lapidus A."/>
            <person name="Lavin J.L."/>
            <person name="Lee Y.-H."/>
            <person name="Lindquist E."/>
            <person name="Lilly W."/>
            <person name="Lucas S."/>
            <person name="Morin E."/>
            <person name="Murat C."/>
            <person name="Oguiza J.A."/>
            <person name="Park J."/>
            <person name="Pisabarro A.G."/>
            <person name="Riley R."/>
            <person name="Rosling A."/>
            <person name="Salamov A."/>
            <person name="Schmidt O."/>
            <person name="Schmutz J."/>
            <person name="Skrede I."/>
            <person name="Stenlid J."/>
            <person name="Wiebenga A."/>
            <person name="Xie X."/>
            <person name="Kues U."/>
            <person name="Hibbett D.S."/>
            <person name="Hoffmeister D."/>
            <person name="Hogberg N."/>
            <person name="Martin F."/>
            <person name="Grigoriev I.V."/>
            <person name="Watkinson S.C."/>
        </authorList>
    </citation>
    <scope>NUCLEOTIDE SEQUENCE</scope>
    <source>
        <strain evidence="1">S7.9</strain>
    </source>
</reference>
<proteinExistence type="predicted"/>
<accession>F8PEL6</accession>
<dbReference type="GeneID" id="18821647"/>
<dbReference type="KEGG" id="sla:SERLADRAFT_481144"/>